<name>A0ABX0SLU4_9ACTN</name>
<keyword evidence="4" id="KW-1185">Reference proteome</keyword>
<feature type="region of interest" description="Disordered" evidence="1">
    <location>
        <begin position="1"/>
        <end position="24"/>
    </location>
</feature>
<evidence type="ECO:0000313" key="3">
    <source>
        <dbReference type="EMBL" id="NIH57716.1"/>
    </source>
</evidence>
<evidence type="ECO:0000256" key="1">
    <source>
        <dbReference type="SAM" id="MobiDB-lite"/>
    </source>
</evidence>
<protein>
    <submittedName>
        <fullName evidence="3">Uncharacterized protein</fullName>
    </submittedName>
</protein>
<gene>
    <name evidence="3" type="ORF">FB473_002361</name>
</gene>
<evidence type="ECO:0000313" key="4">
    <source>
        <dbReference type="Proteomes" id="UP000749311"/>
    </source>
</evidence>
<reference evidence="3 4" key="1">
    <citation type="submission" date="2020-02" db="EMBL/GenBank/DDBJ databases">
        <title>Sequencing the genomes of 1000 actinobacteria strains.</title>
        <authorList>
            <person name="Klenk H.-P."/>
        </authorList>
    </citation>
    <scope>NUCLEOTIDE SEQUENCE [LARGE SCALE GENOMIC DNA]</scope>
    <source>
        <strain evidence="3 4">DSM 19609</strain>
    </source>
</reference>
<proteinExistence type="predicted"/>
<dbReference type="EMBL" id="JAAMOZ010000001">
    <property type="protein sequence ID" value="NIH57716.1"/>
    <property type="molecule type" value="Genomic_DNA"/>
</dbReference>
<organism evidence="3 4">
    <name type="scientific">Brooklawnia cerclae</name>
    <dbReference type="NCBI Taxonomy" id="349934"/>
    <lineage>
        <taxon>Bacteria</taxon>
        <taxon>Bacillati</taxon>
        <taxon>Actinomycetota</taxon>
        <taxon>Actinomycetes</taxon>
        <taxon>Propionibacteriales</taxon>
        <taxon>Propionibacteriaceae</taxon>
        <taxon>Brooklawnia</taxon>
    </lineage>
</organism>
<feature type="transmembrane region" description="Helical" evidence="2">
    <location>
        <begin position="33"/>
        <end position="51"/>
    </location>
</feature>
<dbReference type="RefSeq" id="WP_167163666.1">
    <property type="nucleotide sequence ID" value="NZ_BAAAOO010000007.1"/>
</dbReference>
<accession>A0ABX0SLU4</accession>
<sequence>MSISDSVPADTGNSSPSTDQPDAAGKFSINEDWLAVIVGLVLLALALTGVIPEGLVP</sequence>
<evidence type="ECO:0000256" key="2">
    <source>
        <dbReference type="SAM" id="Phobius"/>
    </source>
</evidence>
<feature type="compositionally biased region" description="Polar residues" evidence="1">
    <location>
        <begin position="1"/>
        <end position="20"/>
    </location>
</feature>
<keyword evidence="2" id="KW-1133">Transmembrane helix</keyword>
<comment type="caution">
    <text evidence="3">The sequence shown here is derived from an EMBL/GenBank/DDBJ whole genome shotgun (WGS) entry which is preliminary data.</text>
</comment>
<keyword evidence="2" id="KW-0472">Membrane</keyword>
<dbReference type="Proteomes" id="UP000749311">
    <property type="component" value="Unassembled WGS sequence"/>
</dbReference>
<keyword evidence="2" id="KW-0812">Transmembrane</keyword>